<feature type="domain" description="Bifunctional inhibitor/plant lipid transfer protein/seed storage helical" evidence="5">
    <location>
        <begin position="33"/>
        <end position="150"/>
    </location>
</feature>
<evidence type="ECO:0000259" key="5">
    <source>
        <dbReference type="SMART" id="SM00499"/>
    </source>
</evidence>
<dbReference type="SUPFAM" id="SSF47699">
    <property type="entry name" value="Bifunctional inhibitor/lipid-transfer protein/seed storage 2S albumin"/>
    <property type="match status" value="1"/>
</dbReference>
<dbReference type="EMBL" id="JASCZI010211452">
    <property type="protein sequence ID" value="MED6191617.1"/>
    <property type="molecule type" value="Genomic_DNA"/>
</dbReference>
<dbReference type="InterPro" id="IPR016140">
    <property type="entry name" value="Bifunc_inhib/LTP/seed_store"/>
</dbReference>
<dbReference type="InterPro" id="IPR036312">
    <property type="entry name" value="Bifun_inhib/LTP/seed_sf"/>
</dbReference>
<evidence type="ECO:0000313" key="6">
    <source>
        <dbReference type="EMBL" id="MED6191617.1"/>
    </source>
</evidence>
<keyword evidence="3" id="KW-1015">Disulfide bond</keyword>
<dbReference type="Pfam" id="PF00234">
    <property type="entry name" value="Tryp_alpha_amyl"/>
    <property type="match status" value="1"/>
</dbReference>
<protein>
    <recommendedName>
        <fullName evidence="5">Bifunctional inhibitor/plant lipid transfer protein/seed storage helical domain-containing protein</fullName>
    </recommendedName>
</protein>
<feature type="signal peptide" evidence="4">
    <location>
        <begin position="1"/>
        <end position="23"/>
    </location>
</feature>
<dbReference type="InterPro" id="IPR000617">
    <property type="entry name" value="Napin/2SS/CON"/>
</dbReference>
<sequence length="153" mass="17937">MAKLAVLLFALLVSLLFAEVSSAKNGNSEEDKCEMQVEAANLAPCEEHIRQKVEPNYGGKHPQIIIQRWGDFFPWGKRHREDKQQQIMCCNELRQFELNPKCLCEALEQIMDNENDRSQHSQQDPRRKQKFEREIRSLPKTCRITSTRYCDLD</sequence>
<evidence type="ECO:0000256" key="4">
    <source>
        <dbReference type="SAM" id="SignalP"/>
    </source>
</evidence>
<feature type="chain" id="PRO_5046080384" description="Bifunctional inhibitor/plant lipid transfer protein/seed storage helical domain-containing protein" evidence="4">
    <location>
        <begin position="24"/>
        <end position="153"/>
    </location>
</feature>
<name>A0ABU6X196_9FABA</name>
<evidence type="ECO:0000313" key="7">
    <source>
        <dbReference type="Proteomes" id="UP001341840"/>
    </source>
</evidence>
<gene>
    <name evidence="6" type="ORF">PIB30_001896</name>
</gene>
<dbReference type="PANTHER" id="PTHR35496">
    <property type="entry name" value="2S SEED STORAGE PROTEIN 1-RELATED"/>
    <property type="match status" value="1"/>
</dbReference>
<comment type="caution">
    <text evidence="6">The sequence shown here is derived from an EMBL/GenBank/DDBJ whole genome shotgun (WGS) entry which is preliminary data.</text>
</comment>
<organism evidence="6 7">
    <name type="scientific">Stylosanthes scabra</name>
    <dbReference type="NCBI Taxonomy" id="79078"/>
    <lineage>
        <taxon>Eukaryota</taxon>
        <taxon>Viridiplantae</taxon>
        <taxon>Streptophyta</taxon>
        <taxon>Embryophyta</taxon>
        <taxon>Tracheophyta</taxon>
        <taxon>Spermatophyta</taxon>
        <taxon>Magnoliopsida</taxon>
        <taxon>eudicotyledons</taxon>
        <taxon>Gunneridae</taxon>
        <taxon>Pentapetalae</taxon>
        <taxon>rosids</taxon>
        <taxon>fabids</taxon>
        <taxon>Fabales</taxon>
        <taxon>Fabaceae</taxon>
        <taxon>Papilionoideae</taxon>
        <taxon>50 kb inversion clade</taxon>
        <taxon>dalbergioids sensu lato</taxon>
        <taxon>Dalbergieae</taxon>
        <taxon>Pterocarpus clade</taxon>
        <taxon>Stylosanthes</taxon>
    </lineage>
</organism>
<evidence type="ECO:0000256" key="2">
    <source>
        <dbReference type="ARBA" id="ARBA00022729"/>
    </source>
</evidence>
<accession>A0ABU6X196</accession>
<keyword evidence="7" id="KW-1185">Reference proteome</keyword>
<dbReference type="Proteomes" id="UP001341840">
    <property type="component" value="Unassembled WGS sequence"/>
</dbReference>
<comment type="similarity">
    <text evidence="1">Belongs to the 2S seed storage albumins family.</text>
</comment>
<dbReference type="SMART" id="SM00499">
    <property type="entry name" value="AAI"/>
    <property type="match status" value="1"/>
</dbReference>
<dbReference type="PANTHER" id="PTHR35496:SF20">
    <property type="entry name" value="2S SEED STORAGE PROTEIN 1-RELATED"/>
    <property type="match status" value="1"/>
</dbReference>
<reference evidence="6 7" key="1">
    <citation type="journal article" date="2023" name="Plants (Basel)">
        <title>Bridging the Gap: Combining Genomics and Transcriptomics Approaches to Understand Stylosanthes scabra, an Orphan Legume from the Brazilian Caatinga.</title>
        <authorList>
            <person name="Ferreira-Neto J.R.C."/>
            <person name="da Silva M.D."/>
            <person name="Binneck E."/>
            <person name="de Melo N.F."/>
            <person name="da Silva R.H."/>
            <person name="de Melo A.L.T.M."/>
            <person name="Pandolfi V."/>
            <person name="Bustamante F.O."/>
            <person name="Brasileiro-Vidal A.C."/>
            <person name="Benko-Iseppon A.M."/>
        </authorList>
    </citation>
    <scope>NUCLEOTIDE SEQUENCE [LARGE SCALE GENOMIC DNA]</scope>
    <source>
        <tissue evidence="6">Leaves</tissue>
    </source>
</reference>
<keyword evidence="2 4" id="KW-0732">Signal</keyword>
<evidence type="ECO:0000256" key="1">
    <source>
        <dbReference type="ARBA" id="ARBA00008262"/>
    </source>
</evidence>
<dbReference type="Gene3D" id="1.10.110.10">
    <property type="entry name" value="Plant lipid-transfer and hydrophobic proteins"/>
    <property type="match status" value="1"/>
</dbReference>
<evidence type="ECO:0000256" key="3">
    <source>
        <dbReference type="ARBA" id="ARBA00023157"/>
    </source>
</evidence>
<proteinExistence type="inferred from homology"/>